<feature type="domain" description="N-terminal Ras-GEF" evidence="6">
    <location>
        <begin position="432"/>
        <end position="555"/>
    </location>
</feature>
<dbReference type="InterPro" id="IPR011009">
    <property type="entry name" value="Kinase-like_dom_sf"/>
</dbReference>
<feature type="compositionally biased region" description="Basic and acidic residues" evidence="3">
    <location>
        <begin position="1259"/>
        <end position="1270"/>
    </location>
</feature>
<feature type="compositionally biased region" description="Low complexity" evidence="3">
    <location>
        <begin position="1024"/>
        <end position="1033"/>
    </location>
</feature>
<evidence type="ECO:0000313" key="7">
    <source>
        <dbReference type="EMBL" id="PSK56797.1"/>
    </source>
</evidence>
<comment type="caution">
    <text evidence="7">The sequence shown here is derived from an EMBL/GenBank/DDBJ whole genome shotgun (WGS) entry which is preliminary data.</text>
</comment>
<dbReference type="InterPro" id="IPR000719">
    <property type="entry name" value="Prot_kinase_dom"/>
</dbReference>
<feature type="domain" description="Ras-GEF" evidence="4">
    <location>
        <begin position="1546"/>
        <end position="1889"/>
    </location>
</feature>
<evidence type="ECO:0000259" key="6">
    <source>
        <dbReference type="PROSITE" id="PS50212"/>
    </source>
</evidence>
<protein>
    <submittedName>
        <fullName evidence="7">Guanine nucleotide exchange factor LTE1</fullName>
    </submittedName>
</protein>
<dbReference type="GO" id="GO:0005886">
    <property type="term" value="C:plasma membrane"/>
    <property type="evidence" value="ECO:0007669"/>
    <property type="project" value="TreeGrafter"/>
</dbReference>
<feature type="compositionally biased region" description="Basic and acidic residues" evidence="3">
    <location>
        <begin position="849"/>
        <end position="866"/>
    </location>
</feature>
<evidence type="ECO:0000256" key="1">
    <source>
        <dbReference type="ARBA" id="ARBA00022658"/>
    </source>
</evidence>
<evidence type="ECO:0000259" key="4">
    <source>
        <dbReference type="PROSITE" id="PS50009"/>
    </source>
</evidence>
<dbReference type="CDD" id="cd06224">
    <property type="entry name" value="REM"/>
    <property type="match status" value="1"/>
</dbReference>
<dbReference type="SUPFAM" id="SSF48366">
    <property type="entry name" value="Ras GEF"/>
    <property type="match status" value="1"/>
</dbReference>
<keyword evidence="1 2" id="KW-0344">Guanine-nucleotide releasing factor</keyword>
<proteinExistence type="predicted"/>
<evidence type="ECO:0000256" key="3">
    <source>
        <dbReference type="SAM" id="MobiDB-lite"/>
    </source>
</evidence>
<gene>
    <name evidence="7" type="ORF">B9Z65_6421</name>
</gene>
<feature type="compositionally biased region" description="Pro residues" evidence="3">
    <location>
        <begin position="1235"/>
        <end position="1246"/>
    </location>
</feature>
<keyword evidence="8" id="KW-1185">Reference proteome</keyword>
<dbReference type="InterPro" id="IPR001895">
    <property type="entry name" value="RASGEF_cat_dom"/>
</dbReference>
<feature type="compositionally biased region" description="Basic residues" evidence="3">
    <location>
        <begin position="784"/>
        <end position="795"/>
    </location>
</feature>
<feature type="region of interest" description="Disordered" evidence="3">
    <location>
        <begin position="1880"/>
        <end position="1907"/>
    </location>
</feature>
<feature type="region of interest" description="Disordered" evidence="3">
    <location>
        <begin position="849"/>
        <end position="919"/>
    </location>
</feature>
<dbReference type="GO" id="GO:0005085">
    <property type="term" value="F:guanyl-nucleotide exchange factor activity"/>
    <property type="evidence" value="ECO:0007669"/>
    <property type="project" value="UniProtKB-KW"/>
</dbReference>
<feature type="compositionally biased region" description="Basic and acidic residues" evidence="3">
    <location>
        <begin position="1803"/>
        <end position="1816"/>
    </location>
</feature>
<feature type="region of interest" description="Disordered" evidence="3">
    <location>
        <begin position="769"/>
        <end position="829"/>
    </location>
</feature>
<dbReference type="InterPro" id="IPR023578">
    <property type="entry name" value="Ras_GEF_dom_sf"/>
</dbReference>
<feature type="compositionally biased region" description="Basic and acidic residues" evidence="3">
    <location>
        <begin position="1082"/>
        <end position="1097"/>
    </location>
</feature>
<dbReference type="Pfam" id="PF00618">
    <property type="entry name" value="RasGEF_N"/>
    <property type="match status" value="1"/>
</dbReference>
<dbReference type="GO" id="GO:0007265">
    <property type="term" value="P:Ras protein signal transduction"/>
    <property type="evidence" value="ECO:0007669"/>
    <property type="project" value="TreeGrafter"/>
</dbReference>
<feature type="compositionally biased region" description="Acidic residues" evidence="3">
    <location>
        <begin position="1378"/>
        <end position="1390"/>
    </location>
</feature>
<dbReference type="PROSITE" id="PS50212">
    <property type="entry name" value="RASGEF_NTER"/>
    <property type="match status" value="1"/>
</dbReference>
<dbReference type="PANTHER" id="PTHR23113:SF363">
    <property type="entry name" value="PROTEIN SON OF SEVENLESS"/>
    <property type="match status" value="1"/>
</dbReference>
<dbReference type="STRING" id="40998.A0A2P8A8K8"/>
<feature type="compositionally biased region" description="Pro residues" evidence="3">
    <location>
        <begin position="1438"/>
        <end position="1458"/>
    </location>
</feature>
<organism evidence="7 8">
    <name type="scientific">Elsinoe australis</name>
    <dbReference type="NCBI Taxonomy" id="40998"/>
    <lineage>
        <taxon>Eukaryota</taxon>
        <taxon>Fungi</taxon>
        <taxon>Dikarya</taxon>
        <taxon>Ascomycota</taxon>
        <taxon>Pezizomycotina</taxon>
        <taxon>Dothideomycetes</taxon>
        <taxon>Dothideomycetidae</taxon>
        <taxon>Myriangiales</taxon>
        <taxon>Elsinoaceae</taxon>
        <taxon>Elsinoe</taxon>
    </lineage>
</organism>
<dbReference type="Gene3D" id="1.10.510.10">
    <property type="entry name" value="Transferase(Phosphotransferase) domain 1"/>
    <property type="match status" value="1"/>
</dbReference>
<evidence type="ECO:0000259" key="5">
    <source>
        <dbReference type="PROSITE" id="PS50011"/>
    </source>
</evidence>
<name>A0A2P8A8K8_9PEZI</name>
<dbReference type="InterPro" id="IPR036964">
    <property type="entry name" value="RASGEF_cat_dom_sf"/>
</dbReference>
<evidence type="ECO:0000256" key="2">
    <source>
        <dbReference type="PROSITE-ProRule" id="PRU00168"/>
    </source>
</evidence>
<dbReference type="Proteomes" id="UP000243723">
    <property type="component" value="Unassembled WGS sequence"/>
</dbReference>
<feature type="region of interest" description="Disordered" evidence="3">
    <location>
        <begin position="954"/>
        <end position="1107"/>
    </location>
</feature>
<feature type="region of interest" description="Disordered" evidence="3">
    <location>
        <begin position="1183"/>
        <end position="1512"/>
    </location>
</feature>
<feature type="domain" description="Protein kinase" evidence="5">
    <location>
        <begin position="1"/>
        <end position="334"/>
    </location>
</feature>
<dbReference type="GO" id="GO:0005524">
    <property type="term" value="F:ATP binding"/>
    <property type="evidence" value="ECO:0007669"/>
    <property type="project" value="InterPro"/>
</dbReference>
<dbReference type="SMART" id="SM00147">
    <property type="entry name" value="RasGEF"/>
    <property type="match status" value="1"/>
</dbReference>
<dbReference type="Gene3D" id="1.20.870.10">
    <property type="entry name" value="Son of sevenless (SoS) protein Chain: S domain 1"/>
    <property type="match status" value="1"/>
</dbReference>
<dbReference type="PROSITE" id="PS50009">
    <property type="entry name" value="RASGEF_CAT"/>
    <property type="match status" value="1"/>
</dbReference>
<accession>A0A2P8A8K8</accession>
<dbReference type="SMART" id="SM00229">
    <property type="entry name" value="RasGEFN"/>
    <property type="match status" value="1"/>
</dbReference>
<feature type="compositionally biased region" description="Polar residues" evidence="3">
    <location>
        <begin position="1495"/>
        <end position="1512"/>
    </location>
</feature>
<feature type="region of interest" description="Disordered" evidence="3">
    <location>
        <begin position="270"/>
        <end position="326"/>
    </location>
</feature>
<dbReference type="Gene3D" id="1.10.840.10">
    <property type="entry name" value="Ras guanine-nucleotide exchange factors catalytic domain"/>
    <property type="match status" value="1"/>
</dbReference>
<dbReference type="OrthoDB" id="10254377at2759"/>
<feature type="compositionally biased region" description="Polar residues" evidence="3">
    <location>
        <begin position="1361"/>
        <end position="1375"/>
    </location>
</feature>
<feature type="region of interest" description="Disordered" evidence="3">
    <location>
        <begin position="1707"/>
        <end position="1741"/>
    </location>
</feature>
<sequence length="1907" mass="210369">MPLQGIGIGNLGTELLNVKPGTCLGLGDRYTVVGLHHSTENTPAPLAHSTYIAKDTRSSHHVTVRVLGKSATVGYAAQNNKSINARLQQLVDAQTHLLLPINTFDHDEEHLAFVFDELVGPDLYYVTQIGAQGCGQPANWIQKVFREALQALDILHSGNIVHGMLDSFSFLITYPKIDMSSGEAARNFYYGSSQRAPEHYNFNSTGTGQADTPHNLDFQIKLQNFSKSYSTGGRVPESTKYADIRSLARVMTDMVAGAPEYATPFRSKHISEEPHQQALQQNPPPSRSSPQERTVRNPAYDTNRLHPGMARRQSSDRPTPVDSPMMLEVPIPTYRIGTPRIGDRGTVYLHDSFYSAGSSEDNRVSNFSNLELDDVFPAPPGMQTPTAFLNYDPSRVLTAAPSPPEATFGVDPNIYNAFVFDSENPRYIRYLAGGRILAATPARLIAQITHVKFLDYDLLSDFFLTFRSFLSTKDLLRYLLARIRWAVFCGGSGRVVRVRAFVAIRHWVLNYFMDDFEPDYELRSLFCGLVNKLSKDLYNRPDKGGGDLQVVGELKKCWRRVCDVIWGSNEGTHPFPSTYDISPGGAHLDDLLLNGVDERDYAKRQQEVQEDFFNQSTFQQTHQRIVSFDPVDMASMITSPKGNWRLRQDSLDVTSCSIPMWRRFGKASPSFRPRALMPVQDKGHSGAEVSKLPSIAHRHKKSKGSKESNETAIIISPPHDDPTIFQPRNEIGPFNSGDLIRGILVPPPLPQITKQVQVTKQVRMGKEVGFESDLETSDREGKKHNVMGQMKRKLSSRGGTFGPSRDGSATSSPKRQDTGSRRANMPNKTVLVSRSDFLASRVAEAYEKLVREDQETDRSATPKPDKSASQTPKPGPTDDEQHEFQDEHHRLQRKESVVDIDKDLPSPPKRRTDRFNSHMTTSSRSIMIINDIDATPVPAMPNFDLHDRITPVDTRVWQPSPKRIQDAFDLQSGGDSPPGSLSEEETLPDSTYESPKPKPQNHLQVRPSPHTLKIGSASERVQYSASSASNRSESPPHGLGLLIPDYQEDDAKGTYRKSSTVEPVDLSSDIGPAYQHQLRRRPGGDLRAADNVDELNRPRPRRNSTGSFALNRMSRTTSATLSTEIIDAQLGAKLARPRLVSHHNGDVESSPPRRNSLQLLSTHSSMPNLRPSFQVEVDKLAKLPQDDEDDGGPESTLAKLEGRSPMASPTDPSLEIKSPPPPPPSSPEQLHLAPAPSPEAAPSPPSKPKRRSRVQVIGHPDHPDTSRLDLTDQYSPRTETQGASIYNPSRSSRATPEYRLRDSAMSEDPYLINGRRAPSDTASNNGRWSHVVAPVPRKSDSVSRKNWPLVSAKDFAPEQPRPSTRTSSNTPKSSFLLNDDEELSSDDSEGGNEGPRDVSRASGRNSRGGHSFFIDEDADGDDDQRVRSPTYAGAFDPPLSPPPSTPLPAIPFAPPLYDPIPGKAAKRLRTPGPDPEEQQKQIKEAAAFPFPPSAKTLSPTPRSNPNFNLTQPPKSAMKAKHIPLDASPQISRSLHPSHTPFILAFPSSLLASQLTIIERDALSEIDWQELVSLKWSASPPTVQNWAEYMRLPAQSGVDIVIARFNLVVKWAVSEILLTTDTHDRAHAISKLIHVAAHSRKLRNFATMYQLTVALCAEKVVRLKRTWALVSPAEKSVLKALELIVQPMRNFARLRSEMEAALLAPGLSPEDTLSVPEPRSESRAQSRAGMRPTTPATETAKPDIIVKPGACIPFIGIYTHDLAFNAQKPAFVDPEPSGSDLSLPSRGQGGDSPSSAERALVQVKKNEKGKDRDKSSRPLDGLVTPAANEPMVNFERFQTKAGIVKNLLRLLEASARYNVRPNKEVVARCLWLAALEEGELESRSRGLEPGTAGTSGTAGTAGTGRSGY</sequence>
<dbReference type="Pfam" id="PF00617">
    <property type="entry name" value="RasGEF"/>
    <property type="match status" value="1"/>
</dbReference>
<dbReference type="PROSITE" id="PS50011">
    <property type="entry name" value="PROTEIN_KINASE_DOM"/>
    <property type="match status" value="1"/>
</dbReference>
<dbReference type="EMBL" id="NHZQ01000060">
    <property type="protein sequence ID" value="PSK56797.1"/>
    <property type="molecule type" value="Genomic_DNA"/>
</dbReference>
<dbReference type="GO" id="GO:0004672">
    <property type="term" value="F:protein kinase activity"/>
    <property type="evidence" value="ECO:0007669"/>
    <property type="project" value="InterPro"/>
</dbReference>
<feature type="compositionally biased region" description="Gly residues" evidence="3">
    <location>
        <begin position="1898"/>
        <end position="1907"/>
    </location>
</feature>
<evidence type="ECO:0000313" key="8">
    <source>
        <dbReference type="Proteomes" id="UP000243723"/>
    </source>
</evidence>
<dbReference type="SUPFAM" id="SSF56112">
    <property type="entry name" value="Protein kinase-like (PK-like)"/>
    <property type="match status" value="1"/>
</dbReference>
<reference evidence="7 8" key="1">
    <citation type="submission" date="2017-05" db="EMBL/GenBank/DDBJ databases">
        <title>Draft genome sequence of Elsinoe australis.</title>
        <authorList>
            <person name="Cheng Q."/>
        </authorList>
    </citation>
    <scope>NUCLEOTIDE SEQUENCE [LARGE SCALE GENOMIC DNA]</scope>
    <source>
        <strain evidence="7 8">NL1</strain>
    </source>
</reference>
<feature type="compositionally biased region" description="Low complexity" evidence="3">
    <location>
        <begin position="1886"/>
        <end position="1897"/>
    </location>
</feature>
<dbReference type="PANTHER" id="PTHR23113">
    <property type="entry name" value="GUANINE NUCLEOTIDE EXCHANGE FACTOR"/>
    <property type="match status" value="1"/>
</dbReference>
<feature type="compositionally biased region" description="Polar residues" evidence="3">
    <location>
        <begin position="1272"/>
        <end position="1294"/>
    </location>
</feature>
<dbReference type="InterPro" id="IPR000651">
    <property type="entry name" value="Ras-like_Gua-exchang_fac_N"/>
</dbReference>
<feature type="region of interest" description="Disordered" evidence="3">
    <location>
        <begin position="1768"/>
        <end position="1823"/>
    </location>
</feature>
<feature type="compositionally biased region" description="Basic and acidic residues" evidence="3">
    <location>
        <begin position="882"/>
        <end position="904"/>
    </location>
</feature>
<dbReference type="InterPro" id="IPR008937">
    <property type="entry name" value="Ras-like_GEF"/>
</dbReference>
<dbReference type="Gene3D" id="3.30.200.20">
    <property type="entry name" value="Phosphorylase Kinase, domain 1"/>
    <property type="match status" value="1"/>
</dbReference>